<protein>
    <submittedName>
        <fullName evidence="7">Unannotated protein</fullName>
    </submittedName>
</protein>
<dbReference type="Pfam" id="PF01370">
    <property type="entry name" value="Epimerase"/>
    <property type="match status" value="1"/>
</dbReference>
<dbReference type="NCBIfam" id="TIGR01179">
    <property type="entry name" value="galE"/>
    <property type="match status" value="1"/>
</dbReference>
<reference evidence="7" key="1">
    <citation type="submission" date="2020-05" db="EMBL/GenBank/DDBJ databases">
        <authorList>
            <person name="Chiriac C."/>
            <person name="Salcher M."/>
            <person name="Ghai R."/>
            <person name="Kavagutti S V."/>
        </authorList>
    </citation>
    <scope>NUCLEOTIDE SEQUENCE</scope>
</reference>
<proteinExistence type="inferred from homology"/>
<dbReference type="InterPro" id="IPR001509">
    <property type="entry name" value="Epimerase_deHydtase"/>
</dbReference>
<evidence type="ECO:0000256" key="1">
    <source>
        <dbReference type="ARBA" id="ARBA00001911"/>
    </source>
</evidence>
<keyword evidence="4" id="KW-0413">Isomerase</keyword>
<feature type="domain" description="NAD-dependent epimerase/dehydratase" evidence="6">
    <location>
        <begin position="3"/>
        <end position="250"/>
    </location>
</feature>
<evidence type="ECO:0000256" key="4">
    <source>
        <dbReference type="ARBA" id="ARBA00023235"/>
    </source>
</evidence>
<evidence type="ECO:0000256" key="3">
    <source>
        <dbReference type="ARBA" id="ARBA00023027"/>
    </source>
</evidence>
<comment type="similarity">
    <text evidence="2">Belongs to the NAD(P)-dependent epimerase/dehydratase family.</text>
</comment>
<dbReference type="CDD" id="cd05247">
    <property type="entry name" value="UDP_G4E_1_SDR_e"/>
    <property type="match status" value="1"/>
</dbReference>
<dbReference type="AlphaFoldDB" id="A0A6J7MVI1"/>
<dbReference type="PANTHER" id="PTHR43725">
    <property type="entry name" value="UDP-GLUCOSE 4-EPIMERASE"/>
    <property type="match status" value="1"/>
</dbReference>
<dbReference type="InterPro" id="IPR005886">
    <property type="entry name" value="UDP_G4E"/>
</dbReference>
<dbReference type="PANTHER" id="PTHR43725:SF53">
    <property type="entry name" value="UDP-ARABINOSE 4-EPIMERASE 1"/>
    <property type="match status" value="1"/>
</dbReference>
<sequence length="325" mass="35022">MTVLVTGGAGYIGSHTVRLLASQGRDVVVLDSLELGDKSRLGSVPLFQGDINDERIIEKICRKHDITDVVHFAAYKAVGESMDQPLRYYNNNVAGTIALIRSLLSNGVNRIVFSSSAAVYGNPESVPVTEESALRPESVYAETKSVVERFLSSCDAIGLRSVSLRYFNAAGASADASIGEDWSMSQNLVPLVMKAILGFSGPLNVFGNDYPTPDGTCIRDYIHVDDLADAHVKALDYLSTGGKSLACNVGTGKGTSVLDVLNLAEQVSGRKVPYNIVGRRSGDPVSVYADPTLIRALLGWKATRDVRDIISSAWNWHERDAAAKR</sequence>
<accession>A0A6J7MVI1</accession>
<name>A0A6J7MVI1_9ZZZZ</name>
<keyword evidence="3" id="KW-0520">NAD</keyword>
<keyword evidence="5" id="KW-0119">Carbohydrate metabolism</keyword>
<evidence type="ECO:0000313" key="7">
    <source>
        <dbReference type="EMBL" id="CAB4985180.1"/>
    </source>
</evidence>
<comment type="cofactor">
    <cofactor evidence="1">
        <name>NAD(+)</name>
        <dbReference type="ChEBI" id="CHEBI:57540"/>
    </cofactor>
</comment>
<evidence type="ECO:0000256" key="5">
    <source>
        <dbReference type="ARBA" id="ARBA00023277"/>
    </source>
</evidence>
<dbReference type="Gene3D" id="3.40.50.720">
    <property type="entry name" value="NAD(P)-binding Rossmann-like Domain"/>
    <property type="match status" value="1"/>
</dbReference>
<organism evidence="7">
    <name type="scientific">freshwater metagenome</name>
    <dbReference type="NCBI Taxonomy" id="449393"/>
    <lineage>
        <taxon>unclassified sequences</taxon>
        <taxon>metagenomes</taxon>
        <taxon>ecological metagenomes</taxon>
    </lineage>
</organism>
<dbReference type="SUPFAM" id="SSF51735">
    <property type="entry name" value="NAD(P)-binding Rossmann-fold domains"/>
    <property type="match status" value="1"/>
</dbReference>
<gene>
    <name evidence="7" type="ORF">UFOPK4000_00352</name>
</gene>
<evidence type="ECO:0000256" key="2">
    <source>
        <dbReference type="ARBA" id="ARBA00007637"/>
    </source>
</evidence>
<dbReference type="EMBL" id="CAFBOT010000039">
    <property type="protein sequence ID" value="CAB4985180.1"/>
    <property type="molecule type" value="Genomic_DNA"/>
</dbReference>
<dbReference type="Gene3D" id="3.90.25.10">
    <property type="entry name" value="UDP-galactose 4-epimerase, domain 1"/>
    <property type="match status" value="1"/>
</dbReference>
<dbReference type="InterPro" id="IPR036291">
    <property type="entry name" value="NAD(P)-bd_dom_sf"/>
</dbReference>
<dbReference type="GO" id="GO:0033499">
    <property type="term" value="P:galactose catabolic process via UDP-galactose, Leloir pathway"/>
    <property type="evidence" value="ECO:0007669"/>
    <property type="project" value="TreeGrafter"/>
</dbReference>
<dbReference type="GO" id="GO:0003978">
    <property type="term" value="F:UDP-glucose 4-epimerase activity"/>
    <property type="evidence" value="ECO:0007669"/>
    <property type="project" value="InterPro"/>
</dbReference>
<evidence type="ECO:0000259" key="6">
    <source>
        <dbReference type="Pfam" id="PF01370"/>
    </source>
</evidence>